<dbReference type="PANTHER" id="PTHR42792">
    <property type="entry name" value="FLAGELLIN"/>
    <property type="match status" value="1"/>
</dbReference>
<dbReference type="OrthoDB" id="9768249at2"/>
<evidence type="ECO:0000256" key="6">
    <source>
        <dbReference type="SAM" id="MobiDB-lite"/>
    </source>
</evidence>
<evidence type="ECO:0000256" key="2">
    <source>
        <dbReference type="ARBA" id="ARBA00004613"/>
    </source>
</evidence>
<dbReference type="EMBL" id="LT629802">
    <property type="protein sequence ID" value="SDU86282.1"/>
    <property type="molecule type" value="Genomic_DNA"/>
</dbReference>
<dbReference type="GO" id="GO:0005198">
    <property type="term" value="F:structural molecule activity"/>
    <property type="evidence" value="ECO:0007669"/>
    <property type="project" value="InterPro"/>
</dbReference>
<protein>
    <submittedName>
        <fullName evidence="8">Flagellar hook-associated protein 3 FlgL</fullName>
    </submittedName>
</protein>
<dbReference type="NCBIfam" id="NF009361">
    <property type="entry name" value="PRK12717.1"/>
    <property type="match status" value="1"/>
</dbReference>
<organism evidence="8 9">
    <name type="scientific">Pseudomonas mucidolens</name>
    <dbReference type="NCBI Taxonomy" id="46679"/>
    <lineage>
        <taxon>Bacteria</taxon>
        <taxon>Pseudomonadati</taxon>
        <taxon>Pseudomonadota</taxon>
        <taxon>Gammaproteobacteria</taxon>
        <taxon>Pseudomonadales</taxon>
        <taxon>Pseudomonadaceae</taxon>
        <taxon>Pseudomonas</taxon>
    </lineage>
</organism>
<dbReference type="STRING" id="46679.SAMN05216202_0748"/>
<dbReference type="Pfam" id="PF00669">
    <property type="entry name" value="Flagellin_N"/>
    <property type="match status" value="1"/>
</dbReference>
<evidence type="ECO:0000256" key="5">
    <source>
        <dbReference type="ARBA" id="ARBA00023143"/>
    </source>
</evidence>
<evidence type="ECO:0000256" key="1">
    <source>
        <dbReference type="ARBA" id="ARBA00004365"/>
    </source>
</evidence>
<dbReference type="InterPro" id="IPR013384">
    <property type="entry name" value="Flagell_FlgL"/>
</dbReference>
<comment type="similarity">
    <text evidence="3">Belongs to the bacterial flagellin family.</text>
</comment>
<keyword evidence="4" id="KW-0964">Secreted</keyword>
<dbReference type="GO" id="GO:0005576">
    <property type="term" value="C:extracellular region"/>
    <property type="evidence" value="ECO:0007669"/>
    <property type="project" value="UniProtKB-SubCell"/>
</dbReference>
<dbReference type="RefSeq" id="WP_084380703.1">
    <property type="nucleotide sequence ID" value="NZ_LS483433.1"/>
</dbReference>
<keyword evidence="9" id="KW-1185">Reference proteome</keyword>
<feature type="region of interest" description="Disordered" evidence="6">
    <location>
        <begin position="307"/>
        <end position="333"/>
    </location>
</feature>
<keyword evidence="5" id="KW-0975">Bacterial flagellum</keyword>
<dbReference type="Proteomes" id="UP000198600">
    <property type="component" value="Chromosome I"/>
</dbReference>
<dbReference type="InterPro" id="IPR001492">
    <property type="entry name" value="Flagellin"/>
</dbReference>
<dbReference type="NCBIfam" id="TIGR02550">
    <property type="entry name" value="flagell_flgL"/>
    <property type="match status" value="1"/>
</dbReference>
<gene>
    <name evidence="8" type="ORF">SAMN05216202_0748</name>
</gene>
<dbReference type="GO" id="GO:0009424">
    <property type="term" value="C:bacterial-type flagellum hook"/>
    <property type="evidence" value="ECO:0007669"/>
    <property type="project" value="InterPro"/>
</dbReference>
<feature type="region of interest" description="Disordered" evidence="6">
    <location>
        <begin position="363"/>
        <end position="382"/>
    </location>
</feature>
<dbReference type="AlphaFoldDB" id="A0A1H2LZJ5"/>
<name>A0A1H2LZJ5_9PSED</name>
<reference evidence="9" key="1">
    <citation type="submission" date="2016-10" db="EMBL/GenBank/DDBJ databases">
        <authorList>
            <person name="Varghese N."/>
            <person name="Submissions S."/>
        </authorList>
    </citation>
    <scope>NUCLEOTIDE SEQUENCE [LARGE SCALE GENOMIC DNA]</scope>
    <source>
        <strain evidence="9">LMG 2223</strain>
    </source>
</reference>
<keyword evidence="8" id="KW-0966">Cell projection</keyword>
<sequence length="539" mass="56528">MRISTEQYFDTSASRYSNNFSNVTKTQQQIDSGVRIQTAADDPVGAARLLLLQQQQDMLGQYAGNISSMKNSLNSEESVLESINTALQRAGELAIKVAGKGGGGISDDDRKAVAAEIGEIEKQVLSLLNSKDSSGHYLFSGGKSDTPPYARNSDGTYSYQGDETALSLKVSDTLSMVVNDTGKSILEGTPNAGRTQATPEVNDGKIWVSAGTIESPSAYDKSFTEGQPYKLTFLSSTQYTVTDSAGNDITSETAGNGVFDATKEGSASISLRGVTFDIDQNFTDVKPGPDTDAVYQDRVYTLETKPDSFSVSRTPSNASTAQLSAGNVTSQADYSSTFPNKGAVIKFTSATDYEVYAQPINADSKPVSAGSVTPGTPALPGPPPVPATPDTITAAGVTFNVAGAPGAGDQFSVGSSTHKSQNALDTLSQLRQALETPSDGDPIAQGKLSDVVNATITNLQASYAQVDSVRGSIGARLNSLQIQETENTSMVLANKSTVSAIGDTDVATASIDLAFQKAMLEASQLAFVKISQLSLFSRM</sequence>
<proteinExistence type="inferred from homology"/>
<evidence type="ECO:0000313" key="8">
    <source>
        <dbReference type="EMBL" id="SDU86282.1"/>
    </source>
</evidence>
<evidence type="ECO:0000259" key="7">
    <source>
        <dbReference type="Pfam" id="PF00669"/>
    </source>
</evidence>
<dbReference type="GO" id="GO:0071973">
    <property type="term" value="P:bacterial-type flagellum-dependent cell motility"/>
    <property type="evidence" value="ECO:0007669"/>
    <property type="project" value="InterPro"/>
</dbReference>
<keyword evidence="8" id="KW-0969">Cilium</keyword>
<dbReference type="PANTHER" id="PTHR42792:SF1">
    <property type="entry name" value="FLAGELLAR HOOK-ASSOCIATED PROTEIN 3"/>
    <property type="match status" value="1"/>
</dbReference>
<keyword evidence="8" id="KW-0282">Flagellum</keyword>
<evidence type="ECO:0000256" key="3">
    <source>
        <dbReference type="ARBA" id="ARBA00005709"/>
    </source>
</evidence>
<comment type="subcellular location">
    <subcellularLocation>
        <location evidence="1">Bacterial flagellum</location>
    </subcellularLocation>
    <subcellularLocation>
        <location evidence="2">Secreted</location>
    </subcellularLocation>
</comment>
<evidence type="ECO:0000256" key="4">
    <source>
        <dbReference type="ARBA" id="ARBA00022525"/>
    </source>
</evidence>
<dbReference type="SUPFAM" id="SSF64518">
    <property type="entry name" value="Phase 1 flagellin"/>
    <property type="match status" value="1"/>
</dbReference>
<dbReference type="InterPro" id="IPR001029">
    <property type="entry name" value="Flagellin_N"/>
</dbReference>
<evidence type="ECO:0000313" key="9">
    <source>
        <dbReference type="Proteomes" id="UP000198600"/>
    </source>
</evidence>
<accession>A0A1H2LZJ5</accession>
<dbReference type="Gene3D" id="1.20.1330.10">
    <property type="entry name" value="f41 fragment of flagellin, N-terminal domain"/>
    <property type="match status" value="2"/>
</dbReference>
<feature type="domain" description="Flagellin N-terminal" evidence="7">
    <location>
        <begin position="10"/>
        <end position="141"/>
    </location>
</feature>